<proteinExistence type="predicted"/>
<dbReference type="PANTHER" id="PTHR46890:SF48">
    <property type="entry name" value="RNA-DIRECTED DNA POLYMERASE"/>
    <property type="match status" value="1"/>
</dbReference>
<dbReference type="EMBL" id="JAIQCV010000008">
    <property type="protein sequence ID" value="KAH1075147.1"/>
    <property type="molecule type" value="Genomic_DNA"/>
</dbReference>
<protein>
    <recommendedName>
        <fullName evidence="3">Reverse transcriptase domain-containing protein</fullName>
    </recommendedName>
</protein>
<dbReference type="PANTHER" id="PTHR46890">
    <property type="entry name" value="NON-LTR RETROLELEMENT REVERSE TRANSCRIPTASE-LIKE PROTEIN-RELATED"/>
    <property type="match status" value="1"/>
</dbReference>
<keyword evidence="2" id="KW-1185">Reference proteome</keyword>
<name>A0A9D3V9Y9_9ROSI</name>
<gene>
    <name evidence="1" type="ORF">J1N35_027475</name>
</gene>
<dbReference type="InterPro" id="IPR052343">
    <property type="entry name" value="Retrotransposon-Effector_Assoc"/>
</dbReference>
<dbReference type="OrthoDB" id="997823at2759"/>
<accession>A0A9D3V9Y9</accession>
<evidence type="ECO:0008006" key="3">
    <source>
        <dbReference type="Google" id="ProtNLM"/>
    </source>
</evidence>
<sequence length="134" mass="15420">MTPLKAPRIDGFPTLFYQMYWHIVGPNISNYYLSVLKGEIKIGEINKTHIVLIPKVEKTKNISQFRPISLCNVIYKIIAKVLVNWMSLTLGYCIDEAQGVFILERHILDNVLIAYEVLHSLKIKKQGQAREFCA</sequence>
<evidence type="ECO:0000313" key="2">
    <source>
        <dbReference type="Proteomes" id="UP000828251"/>
    </source>
</evidence>
<organism evidence="1 2">
    <name type="scientific">Gossypium stocksii</name>
    <dbReference type="NCBI Taxonomy" id="47602"/>
    <lineage>
        <taxon>Eukaryota</taxon>
        <taxon>Viridiplantae</taxon>
        <taxon>Streptophyta</taxon>
        <taxon>Embryophyta</taxon>
        <taxon>Tracheophyta</taxon>
        <taxon>Spermatophyta</taxon>
        <taxon>Magnoliopsida</taxon>
        <taxon>eudicotyledons</taxon>
        <taxon>Gunneridae</taxon>
        <taxon>Pentapetalae</taxon>
        <taxon>rosids</taxon>
        <taxon>malvids</taxon>
        <taxon>Malvales</taxon>
        <taxon>Malvaceae</taxon>
        <taxon>Malvoideae</taxon>
        <taxon>Gossypium</taxon>
    </lineage>
</organism>
<reference evidence="1 2" key="1">
    <citation type="journal article" date="2021" name="Plant Biotechnol. J.">
        <title>Multi-omics assisted identification of the key and species-specific regulatory components of drought-tolerant mechanisms in Gossypium stocksii.</title>
        <authorList>
            <person name="Yu D."/>
            <person name="Ke L."/>
            <person name="Zhang D."/>
            <person name="Wu Y."/>
            <person name="Sun Y."/>
            <person name="Mei J."/>
            <person name="Sun J."/>
            <person name="Sun Y."/>
        </authorList>
    </citation>
    <scope>NUCLEOTIDE SEQUENCE [LARGE SCALE GENOMIC DNA]</scope>
    <source>
        <strain evidence="2">cv. E1</strain>
        <tissue evidence="1">Leaf</tissue>
    </source>
</reference>
<comment type="caution">
    <text evidence="1">The sequence shown here is derived from an EMBL/GenBank/DDBJ whole genome shotgun (WGS) entry which is preliminary data.</text>
</comment>
<dbReference type="Proteomes" id="UP000828251">
    <property type="component" value="Unassembled WGS sequence"/>
</dbReference>
<evidence type="ECO:0000313" key="1">
    <source>
        <dbReference type="EMBL" id="KAH1075147.1"/>
    </source>
</evidence>
<dbReference type="AlphaFoldDB" id="A0A9D3V9Y9"/>